<keyword evidence="3" id="KW-1185">Reference proteome</keyword>
<proteinExistence type="predicted"/>
<evidence type="ECO:0000256" key="1">
    <source>
        <dbReference type="SAM" id="MobiDB-lite"/>
    </source>
</evidence>
<dbReference type="AlphaFoldDB" id="A0A2B4RWB7"/>
<dbReference type="EMBL" id="LSMT01000290">
    <property type="protein sequence ID" value="PFX21119.1"/>
    <property type="molecule type" value="Genomic_DNA"/>
</dbReference>
<evidence type="ECO:0000313" key="3">
    <source>
        <dbReference type="Proteomes" id="UP000225706"/>
    </source>
</evidence>
<accession>A0A2B4RWB7</accession>
<feature type="region of interest" description="Disordered" evidence="1">
    <location>
        <begin position="256"/>
        <end position="277"/>
    </location>
</feature>
<gene>
    <name evidence="2" type="ORF">AWC38_SpisGene14397</name>
</gene>
<organism evidence="2 3">
    <name type="scientific">Stylophora pistillata</name>
    <name type="common">Smooth cauliflower coral</name>
    <dbReference type="NCBI Taxonomy" id="50429"/>
    <lineage>
        <taxon>Eukaryota</taxon>
        <taxon>Metazoa</taxon>
        <taxon>Cnidaria</taxon>
        <taxon>Anthozoa</taxon>
        <taxon>Hexacorallia</taxon>
        <taxon>Scleractinia</taxon>
        <taxon>Astrocoeniina</taxon>
        <taxon>Pocilloporidae</taxon>
        <taxon>Stylophora</taxon>
    </lineage>
</organism>
<protein>
    <submittedName>
        <fullName evidence="2">Uncharacterized protein</fullName>
    </submittedName>
</protein>
<reference evidence="3" key="1">
    <citation type="journal article" date="2017" name="bioRxiv">
        <title>Comparative analysis of the genomes of Stylophora pistillata and Acropora digitifera provides evidence for extensive differences between species of corals.</title>
        <authorList>
            <person name="Voolstra C.R."/>
            <person name="Li Y."/>
            <person name="Liew Y.J."/>
            <person name="Baumgarten S."/>
            <person name="Zoccola D."/>
            <person name="Flot J.-F."/>
            <person name="Tambutte S."/>
            <person name="Allemand D."/>
            <person name="Aranda M."/>
        </authorList>
    </citation>
    <scope>NUCLEOTIDE SEQUENCE [LARGE SCALE GENOMIC DNA]</scope>
</reference>
<dbReference type="OrthoDB" id="5963286at2759"/>
<dbReference type="PANTHER" id="PTHR47331">
    <property type="entry name" value="PHD-TYPE DOMAIN-CONTAINING PROTEIN"/>
    <property type="match status" value="1"/>
</dbReference>
<sequence>MPLTKARDGVSKERFSSAEISHLRSNKLLKYLRKYGKNRHWTQVIFRDRVISYIKNGWDYDFHEKWQHLACKQVNEASKTTSTTAAVTSSGLPDSVEWSSLVNAKDNFPDFSMQNVVCYFIERKAKDGETNKDYKNINNRAFSLFRHGHVQKIELASDTDRTYIRCECLPEMKKTLKYKLALSLSKSGDIVYASCPCPAGKEEAKLRLDQRKRELDLERKIARVQAKEQTYANAELETGSVKQPSGIPAQVLPLPLDEQPFSPMKPRPPTAPRDTKPVENKYFEGVRLAGHHEDGVEDNSSSHGSSTGERFLQELIEILQREQQRHNKSLHLQESRDRQLQELLVQQKKLSLSLTLPSSEVQVFDGDPTNYYNFVRSLTNLIEAKTTDSKMRLHYLRHHAHIKGKFSVLLISSSGSNTTFCSKKPLETLGIEGDKTRLSLTTLGKQNCVMSCNLFSLEAFDLDENHFADLPSVFSVPKLPVSIDSIPSQEDVISFPYLTDLQIRTIDADIGLLIGCDVLKALEPHEICVSQGEDPFATRTMFVWTVNGPLVPVCNFLRADEGLSQQLRTFCNWEFSDSIRVSELTSNVQKGQACTIHHEAVDLIEGGSLPDRLTLET</sequence>
<dbReference type="Proteomes" id="UP000225706">
    <property type="component" value="Unassembled WGS sequence"/>
</dbReference>
<comment type="caution">
    <text evidence="2">The sequence shown here is derived from an EMBL/GenBank/DDBJ whole genome shotgun (WGS) entry which is preliminary data.</text>
</comment>
<evidence type="ECO:0000313" key="2">
    <source>
        <dbReference type="EMBL" id="PFX21119.1"/>
    </source>
</evidence>
<dbReference type="PANTHER" id="PTHR47331:SF1">
    <property type="entry name" value="GAG-LIKE PROTEIN"/>
    <property type="match status" value="1"/>
</dbReference>
<name>A0A2B4RWB7_STYPI</name>